<name>A0A4U9RFK5_HATHI</name>
<keyword evidence="3" id="KW-0804">Transcription</keyword>
<evidence type="ECO:0000313" key="6">
    <source>
        <dbReference type="Proteomes" id="UP000308489"/>
    </source>
</evidence>
<gene>
    <name evidence="5" type="ORF">NCTC503_01647</name>
</gene>
<dbReference type="PROSITE" id="PS50949">
    <property type="entry name" value="HTH_GNTR"/>
    <property type="match status" value="1"/>
</dbReference>
<dbReference type="SMART" id="SM00345">
    <property type="entry name" value="HTH_GNTR"/>
    <property type="match status" value="1"/>
</dbReference>
<accession>A0A4U9RFK5</accession>
<dbReference type="InterPro" id="IPR036390">
    <property type="entry name" value="WH_DNA-bd_sf"/>
</dbReference>
<dbReference type="Gene3D" id="1.10.10.10">
    <property type="entry name" value="Winged helix-like DNA-binding domain superfamily/Winged helix DNA-binding domain"/>
    <property type="match status" value="1"/>
</dbReference>
<dbReference type="GO" id="GO:0003700">
    <property type="term" value="F:DNA-binding transcription factor activity"/>
    <property type="evidence" value="ECO:0007669"/>
    <property type="project" value="InterPro"/>
</dbReference>
<dbReference type="EMBL" id="LR590481">
    <property type="protein sequence ID" value="VTQ90662.1"/>
    <property type="molecule type" value="Genomic_DNA"/>
</dbReference>
<keyword evidence="6" id="KW-1185">Reference proteome</keyword>
<feature type="domain" description="HTH gntR-type" evidence="4">
    <location>
        <begin position="11"/>
        <end position="79"/>
    </location>
</feature>
<dbReference type="GO" id="GO:0003677">
    <property type="term" value="F:DNA binding"/>
    <property type="evidence" value="ECO:0007669"/>
    <property type="project" value="UniProtKB-KW"/>
</dbReference>
<reference evidence="5 6" key="1">
    <citation type="submission" date="2019-05" db="EMBL/GenBank/DDBJ databases">
        <authorList>
            <consortium name="Pathogen Informatics"/>
        </authorList>
    </citation>
    <scope>NUCLEOTIDE SEQUENCE [LARGE SCALE GENOMIC DNA]</scope>
    <source>
        <strain evidence="5 6">NCTC503</strain>
    </source>
</reference>
<keyword evidence="1" id="KW-0805">Transcription regulation</keyword>
<evidence type="ECO:0000259" key="4">
    <source>
        <dbReference type="PROSITE" id="PS50949"/>
    </source>
</evidence>
<organism evidence="5 6">
    <name type="scientific">Hathewaya histolytica</name>
    <name type="common">Clostridium histolyticum</name>
    <dbReference type="NCBI Taxonomy" id="1498"/>
    <lineage>
        <taxon>Bacteria</taxon>
        <taxon>Bacillati</taxon>
        <taxon>Bacillota</taxon>
        <taxon>Clostridia</taxon>
        <taxon>Eubacteriales</taxon>
        <taxon>Clostridiaceae</taxon>
        <taxon>Hathewaya</taxon>
    </lineage>
</organism>
<proteinExistence type="predicted"/>
<dbReference type="PANTHER" id="PTHR38445:SF6">
    <property type="entry name" value="GNTR-FAMILY TRANSCRIPTIONAL REGULATOR"/>
    <property type="match status" value="1"/>
</dbReference>
<evidence type="ECO:0000256" key="1">
    <source>
        <dbReference type="ARBA" id="ARBA00023015"/>
    </source>
</evidence>
<keyword evidence="2" id="KW-0238">DNA-binding</keyword>
<evidence type="ECO:0000313" key="5">
    <source>
        <dbReference type="EMBL" id="VTQ90662.1"/>
    </source>
</evidence>
<dbReference type="SUPFAM" id="SSF46785">
    <property type="entry name" value="Winged helix' DNA-binding domain"/>
    <property type="match status" value="1"/>
</dbReference>
<dbReference type="CDD" id="cd07377">
    <property type="entry name" value="WHTH_GntR"/>
    <property type="match status" value="1"/>
</dbReference>
<dbReference type="PANTHER" id="PTHR38445">
    <property type="entry name" value="HTH-TYPE TRANSCRIPTIONAL REPRESSOR YTRA"/>
    <property type="match status" value="1"/>
</dbReference>
<dbReference type="InterPro" id="IPR036388">
    <property type="entry name" value="WH-like_DNA-bd_sf"/>
</dbReference>
<sequence length="120" mass="14121">MTMNIKINDKQPIYLQIISHIKKEIIAGNIKLGETIPSRRELADMIKVNPNTVQRAYKEMEIMGLITTMRNSQSEITLNKDLLNDIKTQYIEEKFEEFIESMKSINMEKKKVLEIIDKKY</sequence>
<evidence type="ECO:0000256" key="2">
    <source>
        <dbReference type="ARBA" id="ARBA00023125"/>
    </source>
</evidence>
<dbReference type="AlphaFoldDB" id="A0A4U9RFK5"/>
<dbReference type="KEGG" id="hhw:NCTC503_01647"/>
<dbReference type="Pfam" id="PF00392">
    <property type="entry name" value="GntR"/>
    <property type="match status" value="1"/>
</dbReference>
<evidence type="ECO:0000256" key="3">
    <source>
        <dbReference type="ARBA" id="ARBA00023163"/>
    </source>
</evidence>
<dbReference type="InterPro" id="IPR000524">
    <property type="entry name" value="Tscrpt_reg_HTH_GntR"/>
</dbReference>
<dbReference type="Proteomes" id="UP000308489">
    <property type="component" value="Chromosome 1"/>
</dbReference>
<protein>
    <submittedName>
        <fullName evidence="5">GntR family transcriptional regulator</fullName>
    </submittedName>
</protein>